<feature type="compositionally biased region" description="Basic and acidic residues" evidence="1">
    <location>
        <begin position="103"/>
        <end position="119"/>
    </location>
</feature>
<comment type="caution">
    <text evidence="2">The sequence shown here is derived from an EMBL/GenBank/DDBJ whole genome shotgun (WGS) entry which is preliminary data.</text>
</comment>
<evidence type="ECO:0000313" key="2">
    <source>
        <dbReference type="EMBL" id="GAA4725180.1"/>
    </source>
</evidence>
<keyword evidence="3" id="KW-1185">Reference proteome</keyword>
<reference evidence="3" key="1">
    <citation type="journal article" date="2019" name="Int. J. Syst. Evol. Microbiol.">
        <title>The Global Catalogue of Microorganisms (GCM) 10K type strain sequencing project: providing services to taxonomists for standard genome sequencing and annotation.</title>
        <authorList>
            <consortium name="The Broad Institute Genomics Platform"/>
            <consortium name="The Broad Institute Genome Sequencing Center for Infectious Disease"/>
            <person name="Wu L."/>
            <person name="Ma J."/>
        </authorList>
    </citation>
    <scope>NUCLEOTIDE SEQUENCE [LARGE SCALE GENOMIC DNA]</scope>
    <source>
        <strain evidence="3">JCM 18532</strain>
    </source>
</reference>
<proteinExistence type="predicted"/>
<protein>
    <submittedName>
        <fullName evidence="2">Uncharacterized protein</fullName>
    </submittedName>
</protein>
<organism evidence="2 3">
    <name type="scientific">Nocardioides endophyticus</name>
    <dbReference type="NCBI Taxonomy" id="1353775"/>
    <lineage>
        <taxon>Bacteria</taxon>
        <taxon>Bacillati</taxon>
        <taxon>Actinomycetota</taxon>
        <taxon>Actinomycetes</taxon>
        <taxon>Propionibacteriales</taxon>
        <taxon>Nocardioidaceae</taxon>
        <taxon>Nocardioides</taxon>
    </lineage>
</organism>
<dbReference type="Proteomes" id="UP001499882">
    <property type="component" value="Unassembled WGS sequence"/>
</dbReference>
<feature type="region of interest" description="Disordered" evidence="1">
    <location>
        <begin position="98"/>
        <end position="141"/>
    </location>
</feature>
<evidence type="ECO:0000256" key="1">
    <source>
        <dbReference type="SAM" id="MobiDB-lite"/>
    </source>
</evidence>
<evidence type="ECO:0000313" key="3">
    <source>
        <dbReference type="Proteomes" id="UP001499882"/>
    </source>
</evidence>
<dbReference type="EMBL" id="BAABKN010000005">
    <property type="protein sequence ID" value="GAA4725180.1"/>
    <property type="molecule type" value="Genomic_DNA"/>
</dbReference>
<sequence>MKVLALGFAASGTVHPAKPEVYLPLMPSWVPAHKEVIVASVLLLLGAYPGNIKMAVDSTKTKSTGFKVLSFARLPFQLPARRSRLKFSTGGSLVVSLRPMAGNDRRREPYSGDPHRPHPDPGASRRRLLRRRPQAEVRAAVVGGADDGESVCWREGAGPSGNSSGVDRCAQHCTRYR</sequence>
<accession>A0ABP8YA75</accession>
<name>A0ABP8YA75_9ACTN</name>
<gene>
    <name evidence="2" type="ORF">GCM10023350_04560</name>
</gene>